<dbReference type="EMBL" id="HF951689">
    <property type="protein sequence ID" value="CCW34476.1"/>
    <property type="molecule type" value="Genomic_DNA"/>
</dbReference>
<feature type="binding site" evidence="5">
    <location>
        <position position="268"/>
    </location>
    <ligand>
        <name>S-adenosyl-L-methionine</name>
        <dbReference type="ChEBI" id="CHEBI:59789"/>
    </ligand>
</feature>
<dbReference type="Pfam" id="PF22458">
    <property type="entry name" value="RsmF-B_ferredox"/>
    <property type="match status" value="1"/>
</dbReference>
<dbReference type="FunCoup" id="S0ESV8">
    <property type="interactions" value="404"/>
</dbReference>
<evidence type="ECO:0000256" key="2">
    <source>
        <dbReference type="ARBA" id="ARBA00022679"/>
    </source>
</evidence>
<feature type="binding site" evidence="5">
    <location>
        <position position="297"/>
    </location>
    <ligand>
        <name>S-adenosyl-L-methionine</name>
        <dbReference type="ChEBI" id="CHEBI:59789"/>
    </ligand>
</feature>
<dbReference type="KEGG" id="ccz:CCALI_00650"/>
<comment type="caution">
    <text evidence="5">Lacks conserved residue(s) required for the propagation of feature annotation.</text>
</comment>
<evidence type="ECO:0000256" key="1">
    <source>
        <dbReference type="ARBA" id="ARBA00022603"/>
    </source>
</evidence>
<dbReference type="OrthoDB" id="9810297at2"/>
<dbReference type="PATRIC" id="fig|1303518.3.peg.656"/>
<keyword evidence="4 5" id="KW-0694">RNA-binding</keyword>
<sequence length="467" mass="53332">MTAFAEEQHERGATGRAWQALKEIYSAWEANKVHIPADRLANREFRARRYLNAHERRWCAGHFFNAIRFRRKYQWLLKRLGLEENPNTLLQLHLSLSPASTRPPHFQGITEEERLHAAVADLPTPESPEDYIRFVLSFPDSLVQTLLQIFPVEEAIRAAQAFNQRAPTTLRINPLRISRETFLKLHPDLRPTPWSPWGVYAPAGVNVYTLQGYREGWFEIQEEASQLSAILAGVRPGDTVVEIGAGGGGKTLVLGALMENRGRILAIDVHEGRLKELIKRARHAQIRCVEPLLMEADTTGRWQHRGRSWRRIEKIHGRAHCVLLDAPCSGSGVLRRSPDARWREVRIEEFSQIQRNLLLEAASLVAPGGRIVYVTCAFEPQQNEEVVEWFLSAPEGRGFRKEPILEALRGAWKNAAVLAEEKSHGKPSHDTKDMPPLEALCVEDFIRTWPHRHDLDAFFVALLRRCE</sequence>
<dbReference type="Proteomes" id="UP000014227">
    <property type="component" value="Chromosome I"/>
</dbReference>
<dbReference type="SUPFAM" id="SSF53335">
    <property type="entry name" value="S-adenosyl-L-methionine-dependent methyltransferases"/>
    <property type="match status" value="1"/>
</dbReference>
<dbReference type="HOGENOM" id="CLU_005316_0_2_0"/>
<dbReference type="AlphaFoldDB" id="S0ESV8"/>
<keyword evidence="8" id="KW-1185">Reference proteome</keyword>
<name>S0ESV8_CHTCT</name>
<dbReference type="PROSITE" id="PS51686">
    <property type="entry name" value="SAM_MT_RSMB_NOP"/>
    <property type="match status" value="1"/>
</dbReference>
<proteinExistence type="inferred from homology"/>
<gene>
    <name evidence="7" type="ORF">CCALI_00650</name>
</gene>
<accession>S0ESV8</accession>
<dbReference type="EC" id="2.1.1.176" evidence="7"/>
<dbReference type="Gene3D" id="3.30.70.1170">
    <property type="entry name" value="Sun protein, domain 3"/>
    <property type="match status" value="1"/>
</dbReference>
<dbReference type="STRING" id="454171.CP488_00503"/>
<evidence type="ECO:0000313" key="7">
    <source>
        <dbReference type="EMBL" id="CCW34476.1"/>
    </source>
</evidence>
<evidence type="ECO:0000313" key="8">
    <source>
        <dbReference type="Proteomes" id="UP000014227"/>
    </source>
</evidence>
<dbReference type="Gene3D" id="3.40.50.150">
    <property type="entry name" value="Vaccinia Virus protein VP39"/>
    <property type="match status" value="1"/>
</dbReference>
<feature type="active site" description="Nucleophile" evidence="5">
    <location>
        <position position="376"/>
    </location>
</feature>
<dbReference type="Pfam" id="PF01189">
    <property type="entry name" value="Methyltr_RsmB-F"/>
    <property type="match status" value="1"/>
</dbReference>
<feature type="binding site" evidence="5">
    <location>
        <position position="325"/>
    </location>
    <ligand>
        <name>S-adenosyl-L-methionine</name>
        <dbReference type="ChEBI" id="CHEBI:59789"/>
    </ligand>
</feature>
<protein>
    <submittedName>
        <fullName evidence="7">tRNA and rRNA cytosine-C5-methylases</fullName>
        <ecNumber evidence="7">2.1.1.176</ecNumber>
    </submittedName>
</protein>
<evidence type="ECO:0000256" key="5">
    <source>
        <dbReference type="PROSITE-ProRule" id="PRU01023"/>
    </source>
</evidence>
<dbReference type="eggNOG" id="COG0144">
    <property type="taxonomic scope" value="Bacteria"/>
</dbReference>
<dbReference type="InterPro" id="IPR029063">
    <property type="entry name" value="SAM-dependent_MTases_sf"/>
</dbReference>
<dbReference type="GO" id="GO:0001510">
    <property type="term" value="P:RNA methylation"/>
    <property type="evidence" value="ECO:0007669"/>
    <property type="project" value="InterPro"/>
</dbReference>
<evidence type="ECO:0000256" key="4">
    <source>
        <dbReference type="ARBA" id="ARBA00022884"/>
    </source>
</evidence>
<dbReference type="CDD" id="cd02440">
    <property type="entry name" value="AdoMet_MTases"/>
    <property type="match status" value="1"/>
</dbReference>
<dbReference type="InterPro" id="IPR023267">
    <property type="entry name" value="RCMT"/>
</dbReference>
<evidence type="ECO:0000259" key="6">
    <source>
        <dbReference type="PROSITE" id="PS51686"/>
    </source>
</evidence>
<dbReference type="PANTHER" id="PTHR22807:SF53">
    <property type="entry name" value="RIBOSOMAL RNA SMALL SUBUNIT METHYLTRANSFERASE B-RELATED"/>
    <property type="match status" value="1"/>
</dbReference>
<dbReference type="PANTHER" id="PTHR22807">
    <property type="entry name" value="NOP2 YEAST -RELATED NOL1/NOP2/FMU SUN DOMAIN-CONTAINING"/>
    <property type="match status" value="1"/>
</dbReference>
<comment type="similarity">
    <text evidence="5">Belongs to the class I-like SAM-binding methyltransferase superfamily. RsmB/NOP family.</text>
</comment>
<dbReference type="InterPro" id="IPR054728">
    <property type="entry name" value="RsmB-like_ferredoxin"/>
</dbReference>
<keyword evidence="2 5" id="KW-0808">Transferase</keyword>
<keyword evidence="1 5" id="KW-0489">Methyltransferase</keyword>
<dbReference type="InParanoid" id="S0ESV8"/>
<feature type="domain" description="SAM-dependent MTase RsmB/NOP-type" evidence="6">
    <location>
        <begin position="144"/>
        <end position="466"/>
    </location>
</feature>
<dbReference type="RefSeq" id="WP_016482038.1">
    <property type="nucleotide sequence ID" value="NC_021487.1"/>
</dbReference>
<dbReference type="GO" id="GO:0003723">
    <property type="term" value="F:RNA binding"/>
    <property type="evidence" value="ECO:0007669"/>
    <property type="project" value="UniProtKB-UniRule"/>
</dbReference>
<dbReference type="InterPro" id="IPR001678">
    <property type="entry name" value="MeTrfase_RsmB-F_NOP2_dom"/>
</dbReference>
<dbReference type="InterPro" id="IPR049560">
    <property type="entry name" value="MeTrfase_RsmB-F_NOP2_cat"/>
</dbReference>
<evidence type="ECO:0000256" key="3">
    <source>
        <dbReference type="ARBA" id="ARBA00022691"/>
    </source>
</evidence>
<dbReference type="PRINTS" id="PR02008">
    <property type="entry name" value="RCMTFAMILY"/>
</dbReference>
<reference evidence="8" key="1">
    <citation type="submission" date="2013-03" db="EMBL/GenBank/DDBJ databases">
        <title>Genome sequence of Chthonomonas calidirosea, the first sequenced genome from the Armatimonadetes phylum (formally candidate division OP10).</title>
        <authorList>
            <person name="Lee K.C.Y."/>
            <person name="Morgan X.C."/>
            <person name="Dunfield P.F."/>
            <person name="Tamas I."/>
            <person name="Houghton K.M."/>
            <person name="Vyssotski M."/>
            <person name="Ryan J.L.J."/>
            <person name="Lagutin K."/>
            <person name="McDonald I.R."/>
            <person name="Stott M.B."/>
        </authorList>
    </citation>
    <scope>NUCLEOTIDE SEQUENCE [LARGE SCALE GENOMIC DNA]</scope>
    <source>
        <strain evidence="8">DSM 23976 / ICMP 18418 / T49</strain>
    </source>
</reference>
<organism evidence="7 8">
    <name type="scientific">Chthonomonas calidirosea (strain DSM 23976 / ICMP 18418 / T49)</name>
    <dbReference type="NCBI Taxonomy" id="1303518"/>
    <lineage>
        <taxon>Bacteria</taxon>
        <taxon>Bacillati</taxon>
        <taxon>Armatimonadota</taxon>
        <taxon>Chthonomonadia</taxon>
        <taxon>Chthonomonadales</taxon>
        <taxon>Chthonomonadaceae</taxon>
        <taxon>Chthonomonas</taxon>
    </lineage>
</organism>
<keyword evidence="3 5" id="KW-0949">S-adenosyl-L-methionine</keyword>
<dbReference type="GO" id="GO:0008173">
    <property type="term" value="F:RNA methyltransferase activity"/>
    <property type="evidence" value="ECO:0007669"/>
    <property type="project" value="InterPro"/>
</dbReference>